<dbReference type="OrthoDB" id="2376661at2759"/>
<gene>
    <name evidence="2" type="ORF">DFQ27_005505</name>
</gene>
<dbReference type="AlphaFoldDB" id="A0A9P6Q035"/>
<keyword evidence="1" id="KW-0732">Signal</keyword>
<keyword evidence="3" id="KW-1185">Reference proteome</keyword>
<evidence type="ECO:0000313" key="3">
    <source>
        <dbReference type="Proteomes" id="UP000807716"/>
    </source>
</evidence>
<accession>A0A9P6Q035</accession>
<reference evidence="2" key="1">
    <citation type="journal article" date="2020" name="Fungal Divers.">
        <title>Resolving the Mortierellaceae phylogeny through synthesis of multi-gene phylogenetics and phylogenomics.</title>
        <authorList>
            <person name="Vandepol N."/>
            <person name="Liber J."/>
            <person name="Desiro A."/>
            <person name="Na H."/>
            <person name="Kennedy M."/>
            <person name="Barry K."/>
            <person name="Grigoriev I.V."/>
            <person name="Miller A.N."/>
            <person name="O'Donnell K."/>
            <person name="Stajich J.E."/>
            <person name="Bonito G."/>
        </authorList>
    </citation>
    <scope>NUCLEOTIDE SEQUENCE</scope>
    <source>
        <strain evidence="2">BC1065</strain>
    </source>
</reference>
<evidence type="ECO:0000313" key="2">
    <source>
        <dbReference type="EMBL" id="KAG0256777.1"/>
    </source>
</evidence>
<feature type="chain" id="PRO_5040247799" evidence="1">
    <location>
        <begin position="20"/>
        <end position="114"/>
    </location>
</feature>
<name>A0A9P6Q035_9FUNG</name>
<dbReference type="EMBL" id="JAAAJB010000393">
    <property type="protein sequence ID" value="KAG0256777.1"/>
    <property type="molecule type" value="Genomic_DNA"/>
</dbReference>
<organism evidence="2 3">
    <name type="scientific">Actinomortierella ambigua</name>
    <dbReference type="NCBI Taxonomy" id="1343610"/>
    <lineage>
        <taxon>Eukaryota</taxon>
        <taxon>Fungi</taxon>
        <taxon>Fungi incertae sedis</taxon>
        <taxon>Mucoromycota</taxon>
        <taxon>Mortierellomycotina</taxon>
        <taxon>Mortierellomycetes</taxon>
        <taxon>Mortierellales</taxon>
        <taxon>Mortierellaceae</taxon>
        <taxon>Actinomortierella</taxon>
    </lineage>
</organism>
<evidence type="ECO:0000256" key="1">
    <source>
        <dbReference type="SAM" id="SignalP"/>
    </source>
</evidence>
<comment type="caution">
    <text evidence="2">The sequence shown here is derived from an EMBL/GenBank/DDBJ whole genome shotgun (WGS) entry which is preliminary data.</text>
</comment>
<protein>
    <submittedName>
        <fullName evidence="2">Uncharacterized protein</fullName>
    </submittedName>
</protein>
<sequence length="114" mass="12393">MHKHITLLFLLGLCSTAFAVKCVTVTNNAGNQSKKLCVVDQDRQCFCLSKTQTNTIKGVNGGDIKLFWSNDCKGNYKAIGPNEQISGAQWVNSVSLGASGSSYYDGFCPNWYTA</sequence>
<proteinExistence type="predicted"/>
<feature type="signal peptide" evidence="1">
    <location>
        <begin position="1"/>
        <end position="19"/>
    </location>
</feature>
<dbReference type="Proteomes" id="UP000807716">
    <property type="component" value="Unassembled WGS sequence"/>
</dbReference>